<evidence type="ECO:0000256" key="2">
    <source>
        <dbReference type="ARBA" id="ARBA00022729"/>
    </source>
</evidence>
<dbReference type="EMBL" id="VDCQ01000014">
    <property type="protein sequence ID" value="TNJ65987.1"/>
    <property type="molecule type" value="Genomic_DNA"/>
</dbReference>
<dbReference type="AlphaFoldDB" id="A0A5C4TBX8"/>
<organism evidence="6 7">
    <name type="scientific">Paenibacillus hemerocallicola</name>
    <dbReference type="NCBI Taxonomy" id="1172614"/>
    <lineage>
        <taxon>Bacteria</taxon>
        <taxon>Bacillati</taxon>
        <taxon>Bacillota</taxon>
        <taxon>Bacilli</taxon>
        <taxon>Bacillales</taxon>
        <taxon>Paenibacillaceae</taxon>
        <taxon>Paenibacillus</taxon>
    </lineage>
</organism>
<keyword evidence="5" id="KW-0449">Lipoprotein</keyword>
<dbReference type="PANTHER" id="PTHR43649">
    <property type="entry name" value="ARABINOSE-BINDING PROTEIN-RELATED"/>
    <property type="match status" value="1"/>
</dbReference>
<dbReference type="Gene3D" id="3.40.190.10">
    <property type="entry name" value="Periplasmic binding protein-like II"/>
    <property type="match status" value="1"/>
</dbReference>
<keyword evidence="2" id="KW-0732">Signal</keyword>
<name>A0A5C4TBX8_9BACL</name>
<evidence type="ECO:0000256" key="1">
    <source>
        <dbReference type="ARBA" id="ARBA00022475"/>
    </source>
</evidence>
<dbReference type="OrthoDB" id="2510068at2"/>
<accession>A0A5C4TBX8</accession>
<gene>
    <name evidence="6" type="ORF">FE784_12480</name>
</gene>
<evidence type="ECO:0000313" key="7">
    <source>
        <dbReference type="Proteomes" id="UP000307943"/>
    </source>
</evidence>
<keyword evidence="1" id="KW-1003">Cell membrane</keyword>
<dbReference type="PANTHER" id="PTHR43649:SF33">
    <property type="entry name" value="POLYGALACTURONAN_RHAMNOGALACTURONAN-BINDING PROTEIN YTCQ"/>
    <property type="match status" value="1"/>
</dbReference>
<keyword evidence="4" id="KW-0564">Palmitate</keyword>
<keyword evidence="3" id="KW-0472">Membrane</keyword>
<protein>
    <submittedName>
        <fullName evidence="6">Carbohydrate ABC transporter substrate-binding protein</fullName>
    </submittedName>
</protein>
<keyword evidence="7" id="KW-1185">Reference proteome</keyword>
<evidence type="ECO:0000256" key="4">
    <source>
        <dbReference type="ARBA" id="ARBA00023139"/>
    </source>
</evidence>
<reference evidence="6 7" key="1">
    <citation type="submission" date="2019-05" db="EMBL/GenBank/DDBJ databases">
        <title>We sequenced the genome of Paenibacillus hemerocallicola KCTC 33185 for further insight into its adaptation and study the phylogeny of Paenibacillus.</title>
        <authorList>
            <person name="Narsing Rao M.P."/>
        </authorList>
    </citation>
    <scope>NUCLEOTIDE SEQUENCE [LARGE SCALE GENOMIC DNA]</scope>
    <source>
        <strain evidence="6 7">KCTC 33185</strain>
    </source>
</reference>
<dbReference type="Pfam" id="PF01547">
    <property type="entry name" value="SBP_bac_1"/>
    <property type="match status" value="1"/>
</dbReference>
<dbReference type="InterPro" id="IPR006059">
    <property type="entry name" value="SBP"/>
</dbReference>
<evidence type="ECO:0000256" key="3">
    <source>
        <dbReference type="ARBA" id="ARBA00023136"/>
    </source>
</evidence>
<dbReference type="InterPro" id="IPR050490">
    <property type="entry name" value="Bact_solute-bd_prot1"/>
</dbReference>
<evidence type="ECO:0000256" key="5">
    <source>
        <dbReference type="ARBA" id="ARBA00023288"/>
    </source>
</evidence>
<dbReference type="SUPFAM" id="SSF53850">
    <property type="entry name" value="Periplasmic binding protein-like II"/>
    <property type="match status" value="1"/>
</dbReference>
<sequence length="422" mass="46834">MCILLFTSACSGGGDKQLTEQGSSEQDTKPVKLLVITPSGGTPEWFMDRYGKQIQKKYPNYEFEIVESVGSNVQNLVLEQRKVDIIISSLNNYRSNLMPLYGGDLSDLVAKHKFDVNRLESSFMETVRNLDSMKLSALTLYDLRLTLFYNKDIFDKFGVPYPKNHMTWDSLYDVAAKLTRNDGGVQYRGFVAGPSALTLVNQLSLPYTDAKGEKAVLQTDQWKQYIGTLLPLYTVPGYNAKKELISRDSRASFVKEKTTGMFVLYNSDAPKPEENVNWDAVSLPEMKSLPGVGSQPFSVVITVASTSQHRDESFKSIAHLLSDEVQTEIGADFAQITPLKSQTVKDAFGRNVAQWNGKNISSITALKPASPARVGEFDGNVGSSLQNAILSIIYGEKDMNTALRQAEEEATKKIAEAIQMKK</sequence>
<comment type="caution">
    <text evidence="6">The sequence shown here is derived from an EMBL/GenBank/DDBJ whole genome shotgun (WGS) entry which is preliminary data.</text>
</comment>
<proteinExistence type="predicted"/>
<dbReference type="Proteomes" id="UP000307943">
    <property type="component" value="Unassembled WGS sequence"/>
</dbReference>
<evidence type="ECO:0000313" key="6">
    <source>
        <dbReference type="EMBL" id="TNJ65987.1"/>
    </source>
</evidence>